<dbReference type="InterPro" id="IPR000073">
    <property type="entry name" value="AB_hydrolase_1"/>
</dbReference>
<dbReference type="PANTHER" id="PTHR43722:SF1">
    <property type="entry name" value="PROLINE IMINOPEPTIDASE"/>
    <property type="match status" value="1"/>
</dbReference>
<comment type="subcellular location">
    <subcellularLocation>
        <location evidence="2 11">Cytoplasm</location>
    </subcellularLocation>
</comment>
<dbReference type="NCBIfam" id="TIGR01249">
    <property type="entry name" value="pro_imino_pep_1"/>
    <property type="match status" value="1"/>
</dbReference>
<evidence type="ECO:0000256" key="3">
    <source>
        <dbReference type="ARBA" id="ARBA00010088"/>
    </source>
</evidence>
<feature type="active site" description="Nucleophile" evidence="12">
    <location>
        <position position="114"/>
    </location>
</feature>
<evidence type="ECO:0000259" key="14">
    <source>
        <dbReference type="Pfam" id="PF00561"/>
    </source>
</evidence>
<evidence type="ECO:0000256" key="1">
    <source>
        <dbReference type="ARBA" id="ARBA00001585"/>
    </source>
</evidence>
<evidence type="ECO:0000256" key="9">
    <source>
        <dbReference type="ARBA" id="ARBA00022801"/>
    </source>
</evidence>
<keyword evidence="8 11" id="KW-0645">Protease</keyword>
<dbReference type="GO" id="GO:0006508">
    <property type="term" value="P:proteolysis"/>
    <property type="evidence" value="ECO:0007669"/>
    <property type="project" value="UniProtKB-KW"/>
</dbReference>
<dbReference type="AlphaFoldDB" id="A0AA92BZ18"/>
<comment type="similarity">
    <text evidence="3 11 13">Belongs to the peptidase S33 family.</text>
</comment>
<dbReference type="Gene3D" id="3.40.50.1820">
    <property type="entry name" value="alpha/beta hydrolase"/>
    <property type="match status" value="1"/>
</dbReference>
<dbReference type="PRINTS" id="PR00793">
    <property type="entry name" value="PROAMNOPTASE"/>
</dbReference>
<dbReference type="RefSeq" id="WP_111827771.1">
    <property type="nucleotide sequence ID" value="NZ_QDFR01000016.1"/>
</dbReference>
<dbReference type="GO" id="GO:0005737">
    <property type="term" value="C:cytoplasm"/>
    <property type="evidence" value="ECO:0007669"/>
    <property type="project" value="UniProtKB-SubCell"/>
</dbReference>
<keyword evidence="9 11" id="KW-0378">Hydrolase</keyword>
<dbReference type="InterPro" id="IPR029058">
    <property type="entry name" value="AB_hydrolase_fold"/>
</dbReference>
<evidence type="ECO:0000256" key="5">
    <source>
        <dbReference type="ARBA" id="ARBA00021843"/>
    </source>
</evidence>
<proteinExistence type="inferred from homology"/>
<keyword evidence="7 11" id="KW-0963">Cytoplasm</keyword>
<accession>A0AA92BZ18</accession>
<gene>
    <name evidence="15" type="primary">pip</name>
    <name evidence="15" type="ORF">DC430_23630</name>
</gene>
<dbReference type="PRINTS" id="PR00111">
    <property type="entry name" value="ABHYDROLASE"/>
</dbReference>
<dbReference type="EMBL" id="QDFR01000016">
    <property type="protein sequence ID" value="PVE49892.1"/>
    <property type="molecule type" value="Genomic_DNA"/>
</dbReference>
<dbReference type="SUPFAM" id="SSF53474">
    <property type="entry name" value="alpha/beta-Hydrolases"/>
    <property type="match status" value="1"/>
</dbReference>
<feature type="active site" description="Proton donor" evidence="12">
    <location>
        <position position="297"/>
    </location>
</feature>
<evidence type="ECO:0000256" key="4">
    <source>
        <dbReference type="ARBA" id="ARBA00012568"/>
    </source>
</evidence>
<evidence type="ECO:0000256" key="13">
    <source>
        <dbReference type="RuleBase" id="RU003421"/>
    </source>
</evidence>
<dbReference type="Proteomes" id="UP000244335">
    <property type="component" value="Unassembled WGS sequence"/>
</dbReference>
<evidence type="ECO:0000313" key="15">
    <source>
        <dbReference type="EMBL" id="PVE49892.1"/>
    </source>
</evidence>
<sequence>MLYPPSEPFTSGLLKVDGKNEIYWEVSGNPDGKPALYLHGGPGSGLRSGSYRQLFNPEKYYLVGIDQRGCGRSRPLATVNLGDLPSNNTQALIADIEAVRSHLKIASWLVSGVSWGVTLSLAYAQRHPERISELVLMAVTTTSRSEVDWITEGIGCLFPQEWESFAQSSNRGSHERIVEAYARRLASSDAVDRSKAAEAWIKWESTHISLDPNWVPMSERFDDERAAVFATLVTHYWSNDGFLLDGTAVIDRLPMIKDIPAVMIHGRRDFSGPLMTAWKLHRAWPTSRLVIVEEEGHGGPMSKEHMRAALDGFCV</sequence>
<organism evidence="15 16">
    <name type="scientific">Rhizobium rhizogenes</name>
    <name type="common">Agrobacterium rhizogenes</name>
    <dbReference type="NCBI Taxonomy" id="359"/>
    <lineage>
        <taxon>Bacteria</taxon>
        <taxon>Pseudomonadati</taxon>
        <taxon>Pseudomonadota</taxon>
        <taxon>Alphaproteobacteria</taxon>
        <taxon>Hyphomicrobiales</taxon>
        <taxon>Rhizobiaceae</taxon>
        <taxon>Rhizobium/Agrobacterium group</taxon>
        <taxon>Rhizobium</taxon>
    </lineage>
</organism>
<dbReference type="EC" id="3.4.11.5" evidence="4 11"/>
<comment type="catalytic activity">
    <reaction evidence="1 11 13">
        <text>Release of N-terminal proline from a peptide.</text>
        <dbReference type="EC" id="3.4.11.5"/>
    </reaction>
</comment>
<dbReference type="InterPro" id="IPR002410">
    <property type="entry name" value="Peptidase_S33"/>
</dbReference>
<dbReference type="Pfam" id="PF00561">
    <property type="entry name" value="Abhydrolase_1"/>
    <property type="match status" value="1"/>
</dbReference>
<dbReference type="GO" id="GO:0004177">
    <property type="term" value="F:aminopeptidase activity"/>
    <property type="evidence" value="ECO:0007669"/>
    <property type="project" value="UniProtKB-UniRule"/>
</dbReference>
<protein>
    <recommendedName>
        <fullName evidence="5 11">Proline iminopeptidase</fullName>
        <shortName evidence="11">PIP</shortName>
        <ecNumber evidence="4 11">3.4.11.5</ecNumber>
    </recommendedName>
    <alternativeName>
        <fullName evidence="10 11">Prolyl aminopeptidase</fullName>
    </alternativeName>
</protein>
<comment type="caution">
    <text evidence="15">The sequence shown here is derived from an EMBL/GenBank/DDBJ whole genome shotgun (WGS) entry which is preliminary data.</text>
</comment>
<dbReference type="InterPro" id="IPR005944">
    <property type="entry name" value="Pro_iminopeptidase"/>
</dbReference>
<evidence type="ECO:0000256" key="10">
    <source>
        <dbReference type="ARBA" id="ARBA00029605"/>
    </source>
</evidence>
<evidence type="ECO:0000256" key="8">
    <source>
        <dbReference type="ARBA" id="ARBA00022670"/>
    </source>
</evidence>
<evidence type="ECO:0000256" key="7">
    <source>
        <dbReference type="ARBA" id="ARBA00022490"/>
    </source>
</evidence>
<evidence type="ECO:0000313" key="16">
    <source>
        <dbReference type="Proteomes" id="UP000244335"/>
    </source>
</evidence>
<dbReference type="PIRSF" id="PIRSF006431">
    <property type="entry name" value="Pept_S33"/>
    <property type="match status" value="1"/>
</dbReference>
<name>A0AA92BZ18_RHIRH</name>
<feature type="domain" description="AB hydrolase-1" evidence="14">
    <location>
        <begin position="36"/>
        <end position="299"/>
    </location>
</feature>
<evidence type="ECO:0000256" key="2">
    <source>
        <dbReference type="ARBA" id="ARBA00004496"/>
    </source>
</evidence>
<keyword evidence="6 11" id="KW-0031">Aminopeptidase</keyword>
<dbReference type="PANTHER" id="PTHR43722">
    <property type="entry name" value="PROLINE IMINOPEPTIDASE"/>
    <property type="match status" value="1"/>
</dbReference>
<evidence type="ECO:0000256" key="6">
    <source>
        <dbReference type="ARBA" id="ARBA00022438"/>
    </source>
</evidence>
<reference evidence="15 16" key="1">
    <citation type="submission" date="2018-04" db="EMBL/GenBank/DDBJ databases">
        <authorList>
            <person name="Hagen T."/>
        </authorList>
    </citation>
    <scope>NUCLEOTIDE SEQUENCE [LARGE SCALE GENOMIC DNA]</scope>
    <source>
        <strain evidence="15 16">TPD7009</strain>
    </source>
</reference>
<feature type="active site" evidence="12">
    <location>
        <position position="269"/>
    </location>
</feature>
<evidence type="ECO:0000256" key="11">
    <source>
        <dbReference type="PIRNR" id="PIRNR006431"/>
    </source>
</evidence>
<evidence type="ECO:0000256" key="12">
    <source>
        <dbReference type="PIRSR" id="PIRSR006431-1"/>
    </source>
</evidence>